<dbReference type="InterPro" id="IPR008271">
    <property type="entry name" value="Ser/Thr_kinase_AS"/>
</dbReference>
<organism evidence="3 4">
    <name type="scientific">Lentinula aciculospora</name>
    <dbReference type="NCBI Taxonomy" id="153920"/>
    <lineage>
        <taxon>Eukaryota</taxon>
        <taxon>Fungi</taxon>
        <taxon>Dikarya</taxon>
        <taxon>Basidiomycota</taxon>
        <taxon>Agaricomycotina</taxon>
        <taxon>Agaricomycetes</taxon>
        <taxon>Agaricomycetidae</taxon>
        <taxon>Agaricales</taxon>
        <taxon>Marasmiineae</taxon>
        <taxon>Omphalotaceae</taxon>
        <taxon>Lentinula</taxon>
    </lineage>
</organism>
<feature type="region of interest" description="Disordered" evidence="1">
    <location>
        <begin position="1"/>
        <end position="34"/>
    </location>
</feature>
<dbReference type="Gene3D" id="3.30.200.20">
    <property type="entry name" value="Phosphorylase Kinase, domain 1"/>
    <property type="match status" value="1"/>
</dbReference>
<dbReference type="Pfam" id="PF00069">
    <property type="entry name" value="Pkinase"/>
    <property type="match status" value="1"/>
</dbReference>
<dbReference type="InterPro" id="IPR000719">
    <property type="entry name" value="Prot_kinase_dom"/>
</dbReference>
<dbReference type="OrthoDB" id="346907at2759"/>
<dbReference type="EMBL" id="JAOTPV010000008">
    <property type="protein sequence ID" value="KAJ4479357.1"/>
    <property type="molecule type" value="Genomic_DNA"/>
</dbReference>
<keyword evidence="4" id="KW-1185">Reference proteome</keyword>
<dbReference type="InterPro" id="IPR011009">
    <property type="entry name" value="Kinase-like_dom_sf"/>
</dbReference>
<proteinExistence type="predicted"/>
<accession>A0A9W9DNV3</accession>
<protein>
    <submittedName>
        <fullName evidence="3">Kinase-like domain-containing protein</fullName>
    </submittedName>
</protein>
<dbReference type="Gene3D" id="1.10.510.10">
    <property type="entry name" value="Transferase(Phosphotransferase) domain 1"/>
    <property type="match status" value="2"/>
</dbReference>
<sequence length="789" mass="89335">MPPIQERKVRKKKRKDRYDRPLPPTPPPSESILSPESGFELVVMNDNTSVSSSSPSLTYVASTSNFSSSVYAVKSSQKKYRPEMIYSYLHRLVEREISKMHGSTESDSTLSYPSSEILVGAVPGVVQSRKYRIKLAQMLSNLATPEISISHESKIYDAIAKDEPQVARLIKIILNSEEERTSALALKGHDVDLFMDALEDIMRDASLLNQSEQLSARRFLISLSKVSTNLPEYMFIDGVASVKDKNSYGGTFGDVYRSTYKSKPVALKRLRHFQLEESHRLYQKFCKEALIWQRLSHQFILPFLGIDAENFPRQPCMVSPWMVNGTVTLFLKRNPKVNIDKLLFEISEGIHYLHSQNIVHGDIKGGNILIDELGQPRLADFGLTSFADATRHNTTDQGGTLRWMAPELLYPLPGIECYKRTTASDMYAYGCLCIEVYTGQVPFADIRSEIMVLEQVLKGGRPGRPVGSNSMTDELWNLVTACWEHDRASRPKSGLVVDHLKRILRRSATDPVALPFVDYIPLPAVHSGINFLAPVGYFSLLGPTLTTSGVPTRVKPSEEQAALMRSLKRIRRHADPGRMYHEMKLTSTNSSSSSSMKNYVARIKDTKSRVAIKQLAISQLDSHTLTRLTDEFDDMRFLHHPNIINYIDLFQHENHVWVVLEDLSDPLYLKKIVVANLNRDAKMKESFIATVLRDVVHAVHYLHRHRISHGSINAEQVLLSYARHSILVRLKLAAMLEDPDVYSRARRRPPGPDEQTRFETDIWDLGLLAIGEDTGSLSRRCLFISTRNV</sequence>
<dbReference type="InterPro" id="IPR001245">
    <property type="entry name" value="Ser-Thr/Tyr_kinase_cat_dom"/>
</dbReference>
<comment type="caution">
    <text evidence="3">The sequence shown here is derived from an EMBL/GenBank/DDBJ whole genome shotgun (WGS) entry which is preliminary data.</text>
</comment>
<feature type="domain" description="Protein kinase" evidence="2">
    <location>
        <begin position="241"/>
        <end position="502"/>
    </location>
</feature>
<dbReference type="Proteomes" id="UP001150266">
    <property type="component" value="Unassembled WGS sequence"/>
</dbReference>
<dbReference type="AlphaFoldDB" id="A0A9W9DNV3"/>
<dbReference type="PANTHER" id="PTHR44329:SF214">
    <property type="entry name" value="PROTEIN KINASE DOMAIN-CONTAINING PROTEIN"/>
    <property type="match status" value="1"/>
</dbReference>
<dbReference type="GO" id="GO:0005524">
    <property type="term" value="F:ATP binding"/>
    <property type="evidence" value="ECO:0007669"/>
    <property type="project" value="InterPro"/>
</dbReference>
<evidence type="ECO:0000259" key="2">
    <source>
        <dbReference type="PROSITE" id="PS50011"/>
    </source>
</evidence>
<dbReference type="CDD" id="cd00180">
    <property type="entry name" value="PKc"/>
    <property type="match status" value="1"/>
</dbReference>
<name>A0A9W9DNV3_9AGAR</name>
<feature type="domain" description="Protein kinase" evidence="2">
    <location>
        <begin position="580"/>
        <end position="789"/>
    </location>
</feature>
<dbReference type="PROSITE" id="PS50011">
    <property type="entry name" value="PROTEIN_KINASE_DOM"/>
    <property type="match status" value="2"/>
</dbReference>
<dbReference type="GO" id="GO:0004674">
    <property type="term" value="F:protein serine/threonine kinase activity"/>
    <property type="evidence" value="ECO:0007669"/>
    <property type="project" value="TreeGrafter"/>
</dbReference>
<dbReference type="Pfam" id="PF07714">
    <property type="entry name" value="PK_Tyr_Ser-Thr"/>
    <property type="match status" value="1"/>
</dbReference>
<evidence type="ECO:0000313" key="4">
    <source>
        <dbReference type="Proteomes" id="UP001150266"/>
    </source>
</evidence>
<dbReference type="SUPFAM" id="SSF56112">
    <property type="entry name" value="Protein kinase-like (PK-like)"/>
    <property type="match status" value="2"/>
</dbReference>
<keyword evidence="3" id="KW-0418">Kinase</keyword>
<dbReference type="PANTHER" id="PTHR44329">
    <property type="entry name" value="SERINE/THREONINE-PROTEIN KINASE TNNI3K-RELATED"/>
    <property type="match status" value="1"/>
</dbReference>
<keyword evidence="3" id="KW-0808">Transferase</keyword>
<dbReference type="SMART" id="SM00220">
    <property type="entry name" value="S_TKc"/>
    <property type="match status" value="1"/>
</dbReference>
<gene>
    <name evidence="3" type="ORF">J3R30DRAFT_3477704</name>
</gene>
<dbReference type="InterPro" id="IPR051681">
    <property type="entry name" value="Ser/Thr_Kinases-Pseudokinases"/>
</dbReference>
<dbReference type="PROSITE" id="PS00108">
    <property type="entry name" value="PROTEIN_KINASE_ST"/>
    <property type="match status" value="1"/>
</dbReference>
<reference evidence="3" key="1">
    <citation type="submission" date="2022-08" db="EMBL/GenBank/DDBJ databases">
        <title>A Global Phylogenomic Analysis of the Shiitake Genus Lentinula.</title>
        <authorList>
            <consortium name="DOE Joint Genome Institute"/>
            <person name="Sierra-Patev S."/>
            <person name="Min B."/>
            <person name="Naranjo-Ortiz M."/>
            <person name="Looney B."/>
            <person name="Konkel Z."/>
            <person name="Slot J.C."/>
            <person name="Sakamoto Y."/>
            <person name="Steenwyk J.L."/>
            <person name="Rokas A."/>
            <person name="Carro J."/>
            <person name="Camarero S."/>
            <person name="Ferreira P."/>
            <person name="Molpeceres G."/>
            <person name="Ruiz-Duenas F.J."/>
            <person name="Serrano A."/>
            <person name="Henrissat B."/>
            <person name="Drula E."/>
            <person name="Hughes K.W."/>
            <person name="Mata J.L."/>
            <person name="Ishikawa N.K."/>
            <person name="Vargas-Isla R."/>
            <person name="Ushijima S."/>
            <person name="Smith C.A."/>
            <person name="Ahrendt S."/>
            <person name="Andreopoulos W."/>
            <person name="He G."/>
            <person name="Labutti K."/>
            <person name="Lipzen A."/>
            <person name="Ng V."/>
            <person name="Riley R."/>
            <person name="Sandor L."/>
            <person name="Barry K."/>
            <person name="Martinez A.T."/>
            <person name="Xiao Y."/>
            <person name="Gibbons J.G."/>
            <person name="Terashima K."/>
            <person name="Grigoriev I.V."/>
            <person name="Hibbett D.S."/>
        </authorList>
    </citation>
    <scope>NUCLEOTIDE SEQUENCE</scope>
    <source>
        <strain evidence="3">JLM2183</strain>
    </source>
</reference>
<evidence type="ECO:0000256" key="1">
    <source>
        <dbReference type="SAM" id="MobiDB-lite"/>
    </source>
</evidence>
<evidence type="ECO:0000313" key="3">
    <source>
        <dbReference type="EMBL" id="KAJ4479357.1"/>
    </source>
</evidence>